<evidence type="ECO:0000256" key="3">
    <source>
        <dbReference type="ARBA" id="ARBA00022801"/>
    </source>
</evidence>
<dbReference type="PRINTS" id="PR00834">
    <property type="entry name" value="PROTEASES2C"/>
</dbReference>
<name>A0A934WQB6_9FIRM</name>
<keyword evidence="5" id="KW-0812">Transmembrane</keyword>
<comment type="similarity">
    <text evidence="1">Belongs to the peptidase S1C family.</text>
</comment>
<dbReference type="Proteomes" id="UP000633365">
    <property type="component" value="Unassembled WGS sequence"/>
</dbReference>
<dbReference type="PROSITE" id="PS50106">
    <property type="entry name" value="PDZ"/>
    <property type="match status" value="1"/>
</dbReference>
<dbReference type="RefSeq" id="WP_201426691.1">
    <property type="nucleotide sequence ID" value="NZ_JAEQMG010000035.1"/>
</dbReference>
<evidence type="ECO:0000259" key="6">
    <source>
        <dbReference type="PROSITE" id="PS50106"/>
    </source>
</evidence>
<feature type="region of interest" description="Disordered" evidence="4">
    <location>
        <begin position="1"/>
        <end position="28"/>
    </location>
</feature>
<dbReference type="PANTHER" id="PTHR43343">
    <property type="entry name" value="PEPTIDASE S12"/>
    <property type="match status" value="1"/>
</dbReference>
<keyword evidence="8" id="KW-1185">Reference proteome</keyword>
<dbReference type="Gene3D" id="2.30.42.10">
    <property type="match status" value="1"/>
</dbReference>
<dbReference type="GO" id="GO:0006508">
    <property type="term" value="P:proteolysis"/>
    <property type="evidence" value="ECO:0007669"/>
    <property type="project" value="UniProtKB-KW"/>
</dbReference>
<evidence type="ECO:0000256" key="4">
    <source>
        <dbReference type="SAM" id="MobiDB-lite"/>
    </source>
</evidence>
<comment type="caution">
    <text evidence="7">The sequence shown here is derived from an EMBL/GenBank/DDBJ whole genome shotgun (WGS) entry which is preliminary data.</text>
</comment>
<dbReference type="InterPro" id="IPR001940">
    <property type="entry name" value="Peptidase_S1C"/>
</dbReference>
<dbReference type="PANTHER" id="PTHR43343:SF3">
    <property type="entry name" value="PROTEASE DO-LIKE 8, CHLOROPLASTIC"/>
    <property type="match status" value="1"/>
</dbReference>
<dbReference type="InterPro" id="IPR009003">
    <property type="entry name" value="Peptidase_S1_PA"/>
</dbReference>
<dbReference type="SMART" id="SM00228">
    <property type="entry name" value="PDZ"/>
    <property type="match status" value="1"/>
</dbReference>
<keyword evidence="2" id="KW-0645">Protease</keyword>
<evidence type="ECO:0000256" key="5">
    <source>
        <dbReference type="SAM" id="Phobius"/>
    </source>
</evidence>
<proteinExistence type="inferred from homology"/>
<dbReference type="Gene3D" id="2.40.10.10">
    <property type="entry name" value="Trypsin-like serine proteases"/>
    <property type="match status" value="2"/>
</dbReference>
<keyword evidence="3" id="KW-0378">Hydrolase</keyword>
<keyword evidence="5" id="KW-1133">Transmembrane helix</keyword>
<accession>A0A934WQB6</accession>
<organism evidence="7 8">
    <name type="scientific">Ruminococcus difficilis</name>
    <dbReference type="NCBI Taxonomy" id="2763069"/>
    <lineage>
        <taxon>Bacteria</taxon>
        <taxon>Bacillati</taxon>
        <taxon>Bacillota</taxon>
        <taxon>Clostridia</taxon>
        <taxon>Eubacteriales</taxon>
        <taxon>Oscillospiraceae</taxon>
        <taxon>Ruminococcus</taxon>
    </lineage>
</organism>
<protein>
    <submittedName>
        <fullName evidence="7">Trypsin-like peptidase domain-containing protein</fullName>
    </submittedName>
</protein>
<dbReference type="EMBL" id="JAEQMG010000035">
    <property type="protein sequence ID" value="MBK6087383.1"/>
    <property type="molecule type" value="Genomic_DNA"/>
</dbReference>
<evidence type="ECO:0000256" key="2">
    <source>
        <dbReference type="ARBA" id="ARBA00022670"/>
    </source>
</evidence>
<evidence type="ECO:0000313" key="8">
    <source>
        <dbReference type="Proteomes" id="UP000633365"/>
    </source>
</evidence>
<feature type="domain" description="PDZ" evidence="6">
    <location>
        <begin position="342"/>
        <end position="424"/>
    </location>
</feature>
<dbReference type="InterPro" id="IPR036034">
    <property type="entry name" value="PDZ_sf"/>
</dbReference>
<dbReference type="GO" id="GO:0004252">
    <property type="term" value="F:serine-type endopeptidase activity"/>
    <property type="evidence" value="ECO:0007669"/>
    <property type="project" value="InterPro"/>
</dbReference>
<feature type="transmembrane region" description="Helical" evidence="5">
    <location>
        <begin position="70"/>
        <end position="93"/>
    </location>
</feature>
<dbReference type="SUPFAM" id="SSF50156">
    <property type="entry name" value="PDZ domain-like"/>
    <property type="match status" value="1"/>
</dbReference>
<dbReference type="Pfam" id="PF13365">
    <property type="entry name" value="Trypsin_2"/>
    <property type="match status" value="1"/>
</dbReference>
<keyword evidence="5" id="KW-0472">Membrane</keyword>
<gene>
    <name evidence="7" type="ORF">JKK62_01745</name>
</gene>
<dbReference type="SUPFAM" id="SSF50494">
    <property type="entry name" value="Trypsin-like serine proteases"/>
    <property type="match status" value="1"/>
</dbReference>
<dbReference type="Pfam" id="PF13180">
    <property type="entry name" value="PDZ_2"/>
    <property type="match status" value="1"/>
</dbReference>
<dbReference type="InterPro" id="IPR001478">
    <property type="entry name" value="PDZ"/>
</dbReference>
<evidence type="ECO:0000313" key="7">
    <source>
        <dbReference type="EMBL" id="MBK6087383.1"/>
    </source>
</evidence>
<dbReference type="InterPro" id="IPR051201">
    <property type="entry name" value="Chloro_Bact_Ser_Proteases"/>
</dbReference>
<dbReference type="InterPro" id="IPR043504">
    <property type="entry name" value="Peptidase_S1_PA_chymotrypsin"/>
</dbReference>
<evidence type="ECO:0000256" key="1">
    <source>
        <dbReference type="ARBA" id="ARBA00010541"/>
    </source>
</evidence>
<sequence>MYNHYYDSYDTNPENRKTEATGSQPENKQEVFRWHSYYAPQHTPHAAPVNGSSAPEPKVKKQKGRMSTGAVAALLVLCVLLSGAAGFGGSYLFSRMNASSGDSAIQINKANVDNVVKTSAEQTEKSTNEIVSEVADSVVEITVEVVQTDMFYGEQTAEGAGSGVIISEDGYILTNNHVAGDASKITVTLRSGESYDAKLFGADADLDIALIKIDASGLCAAPVGDSSTVSAGDKSVIIGNPLGTLGGSVTEGIISAVDRELEIDGRTMHLIQTDAAVNPGNSGGGMFNSQGELVGIVVAKSAGDSTGSTIDNIGFVIPINNALDILGDLKQYGYVRGKAYTGMAYSEGSSGGMYAQYFGYGGTSDGVYIASIKSGSNAAKAGFSVGDRVISVDGNAVNTISDLKKIITDHSVGDTVSFELERSGRTGTIELTLEEYVPTASA</sequence>
<dbReference type="AlphaFoldDB" id="A0A934WQB6"/>
<reference evidence="7" key="1">
    <citation type="submission" date="2021-01" db="EMBL/GenBank/DDBJ databases">
        <title>Genome public.</title>
        <authorList>
            <person name="Liu C."/>
            <person name="Sun Q."/>
        </authorList>
    </citation>
    <scope>NUCLEOTIDE SEQUENCE</scope>
    <source>
        <strain evidence="7">M6</strain>
    </source>
</reference>